<keyword evidence="2" id="KW-1185">Reference proteome</keyword>
<dbReference type="EMBL" id="JACHJB010000003">
    <property type="protein sequence ID" value="MBB6350210.1"/>
    <property type="molecule type" value="Genomic_DNA"/>
</dbReference>
<evidence type="ECO:0000313" key="1">
    <source>
        <dbReference type="EMBL" id="MBB6350210.1"/>
    </source>
</evidence>
<comment type="caution">
    <text evidence="1">The sequence shown here is derived from an EMBL/GenBank/DDBJ whole genome shotgun (WGS) entry which is preliminary data.</text>
</comment>
<accession>A0A7X0F2A8</accession>
<proteinExistence type="predicted"/>
<sequence>MSHDRFPGQLSLPLSFPDRRFRLWSYVPSHSELVIRTEFDPTAPHIELLFKPVGRINLPVTMDGGLVIGIEDRPSDKADAVTFAVSNDHFSGQVVAGYLFLRQEERSKYSPFSLFHGYLRSEFTR</sequence>
<evidence type="ECO:0000313" key="2">
    <source>
        <dbReference type="Proteomes" id="UP000583800"/>
    </source>
</evidence>
<reference evidence="1 2" key="1">
    <citation type="submission" date="2020-08" db="EMBL/GenBank/DDBJ databases">
        <title>Sequencing the genomes of 1000 actinobacteria strains.</title>
        <authorList>
            <person name="Klenk H.-P."/>
        </authorList>
    </citation>
    <scope>NUCLEOTIDE SEQUENCE [LARGE SCALE GENOMIC DNA]</scope>
    <source>
        <strain evidence="1 2">DSM 45913</strain>
    </source>
</reference>
<dbReference type="Proteomes" id="UP000583800">
    <property type="component" value="Unassembled WGS sequence"/>
</dbReference>
<dbReference type="AlphaFoldDB" id="A0A7X0F2A8"/>
<organism evidence="1 2">
    <name type="scientific">Nonomuraea muscovyensis</name>
    <dbReference type="NCBI Taxonomy" id="1124761"/>
    <lineage>
        <taxon>Bacteria</taxon>
        <taxon>Bacillati</taxon>
        <taxon>Actinomycetota</taxon>
        <taxon>Actinomycetes</taxon>
        <taxon>Streptosporangiales</taxon>
        <taxon>Streptosporangiaceae</taxon>
        <taxon>Nonomuraea</taxon>
    </lineage>
</organism>
<gene>
    <name evidence="1" type="ORF">FHU36_006782</name>
</gene>
<dbReference type="RefSeq" id="WP_185088045.1">
    <property type="nucleotide sequence ID" value="NZ_JACHJB010000003.1"/>
</dbReference>
<name>A0A7X0F2A8_9ACTN</name>
<protein>
    <submittedName>
        <fullName evidence="1">Uncharacterized protein</fullName>
    </submittedName>
</protein>